<dbReference type="PANTHER" id="PTHR38050">
    <property type="match status" value="1"/>
</dbReference>
<keyword evidence="6" id="KW-0119">Carbohydrate metabolism</keyword>
<organism evidence="9 10">
    <name type="scientific">Corynebacterium ureicelerivorans</name>
    <dbReference type="NCBI Taxonomy" id="401472"/>
    <lineage>
        <taxon>Bacteria</taxon>
        <taxon>Bacillati</taxon>
        <taxon>Actinomycetota</taxon>
        <taxon>Actinomycetes</taxon>
        <taxon>Mycobacteriales</taxon>
        <taxon>Corynebacteriaceae</taxon>
        <taxon>Corynebacterium</taxon>
    </lineage>
</organism>
<evidence type="ECO:0000256" key="7">
    <source>
        <dbReference type="ARBA" id="ARBA00023326"/>
    </source>
</evidence>
<proteinExistence type="predicted"/>
<dbReference type="GO" id="GO:0045493">
    <property type="term" value="P:xylan catabolic process"/>
    <property type="evidence" value="ECO:0007669"/>
    <property type="project" value="UniProtKB-KW"/>
</dbReference>
<gene>
    <name evidence="9" type="ORF">CUREI_05895</name>
</gene>
<dbReference type="PROSITE" id="PS51257">
    <property type="entry name" value="PROKAR_LIPOPROTEIN"/>
    <property type="match status" value="1"/>
</dbReference>
<dbReference type="Gene3D" id="3.40.50.1820">
    <property type="entry name" value="alpha/beta hydrolase"/>
    <property type="match status" value="1"/>
</dbReference>
<accession>A0A077HKB2</accession>
<keyword evidence="3" id="KW-0858">Xylan degradation</keyword>
<comment type="subcellular location">
    <subcellularLocation>
        <location evidence="1">Secreted</location>
    </subcellularLocation>
</comment>
<dbReference type="InterPro" id="IPR043595">
    <property type="entry name" value="FaeB/C/D"/>
</dbReference>
<dbReference type="GO" id="GO:0005576">
    <property type="term" value="C:extracellular region"/>
    <property type="evidence" value="ECO:0007669"/>
    <property type="project" value="UniProtKB-SubCell"/>
</dbReference>
<evidence type="ECO:0000313" key="9">
    <source>
        <dbReference type="EMBL" id="AIL96886.1"/>
    </source>
</evidence>
<evidence type="ECO:0008006" key="11">
    <source>
        <dbReference type="Google" id="ProtNLM"/>
    </source>
</evidence>
<keyword evidence="2" id="KW-0964">Secreted</keyword>
<dbReference type="InterPro" id="IPR029058">
    <property type="entry name" value="AB_hydrolase_fold"/>
</dbReference>
<dbReference type="EMBL" id="CP009215">
    <property type="protein sequence ID" value="AIL96886.1"/>
    <property type="molecule type" value="Genomic_DNA"/>
</dbReference>
<sequence>MFSRPLIRTATAAGLAAISLIAGGCAEGGSAMRPSTTTMPQQPVDSVREVEPWADPGVEQRQITSAGMKREFLLSVPKGAHQRERLPLILAFHGYKEDARQLRQHSQLEKADAVVAFLDGVDNAWAPAPYATSTGEQDLAFVDDVVAQLEGEFSIDTARVFAAGFSNGGGFAAFVGCQRPQEFTGVATVSGAFYQRVSEGCSQIPMKHIDFHGTADPVISYDGGERHETVYDSTHAMLEEAAVRNHCARKEEARLSDSVVEARWDDCDAALAHYRIDGGPHVWPGGTADTSGLVSNGFATRTLLDFFGVGIS</sequence>
<dbReference type="Proteomes" id="UP000028939">
    <property type="component" value="Chromosome"/>
</dbReference>
<evidence type="ECO:0000313" key="10">
    <source>
        <dbReference type="Proteomes" id="UP000028939"/>
    </source>
</evidence>
<keyword evidence="10" id="KW-1185">Reference proteome</keyword>
<protein>
    <recommendedName>
        <fullName evidence="11">Esterase</fullName>
    </recommendedName>
</protein>
<evidence type="ECO:0000256" key="3">
    <source>
        <dbReference type="ARBA" id="ARBA00022651"/>
    </source>
</evidence>
<dbReference type="GO" id="GO:0030600">
    <property type="term" value="F:feruloyl esterase activity"/>
    <property type="evidence" value="ECO:0007669"/>
    <property type="project" value="InterPro"/>
</dbReference>
<reference evidence="9 10" key="1">
    <citation type="submission" date="2014-08" db="EMBL/GenBank/DDBJ databases">
        <title>Complete genome sequence of Corynebacterium ureicelerivorans DSM 45051, a lipophilic and urea-splitting isolate from a blood culture of a septicaemia patient.</title>
        <authorList>
            <person name="Tippelt A."/>
            <person name="Albersmeier A."/>
            <person name="Brinkrolf K."/>
            <person name="Ruckert C."/>
            <person name="Tauch A."/>
        </authorList>
    </citation>
    <scope>NUCLEOTIDE SEQUENCE [LARGE SCALE GENOMIC DNA]</scope>
    <source>
        <strain evidence="9 10">IMMIB RIV-2301</strain>
    </source>
</reference>
<evidence type="ECO:0000256" key="6">
    <source>
        <dbReference type="ARBA" id="ARBA00023277"/>
    </source>
</evidence>
<feature type="chain" id="PRO_5038574685" description="Esterase" evidence="8">
    <location>
        <begin position="27"/>
        <end position="312"/>
    </location>
</feature>
<name>A0A077HKB2_9CORY</name>
<dbReference type="AlphaFoldDB" id="A0A077HKB2"/>
<evidence type="ECO:0000256" key="5">
    <source>
        <dbReference type="ARBA" id="ARBA00022801"/>
    </source>
</evidence>
<evidence type="ECO:0000256" key="4">
    <source>
        <dbReference type="ARBA" id="ARBA00022729"/>
    </source>
</evidence>
<keyword evidence="4 8" id="KW-0732">Signal</keyword>
<dbReference type="STRING" id="401472.CUREI_05895"/>
<dbReference type="HOGENOM" id="CLU_027551_5_0_11"/>
<keyword evidence="7" id="KW-0624">Polysaccharide degradation</keyword>
<feature type="signal peptide" evidence="8">
    <location>
        <begin position="1"/>
        <end position="26"/>
    </location>
</feature>
<evidence type="ECO:0000256" key="8">
    <source>
        <dbReference type="SAM" id="SignalP"/>
    </source>
</evidence>
<dbReference type="Pfam" id="PF10503">
    <property type="entry name" value="Esterase_PHB"/>
    <property type="match status" value="1"/>
</dbReference>
<evidence type="ECO:0000256" key="2">
    <source>
        <dbReference type="ARBA" id="ARBA00022525"/>
    </source>
</evidence>
<dbReference type="PANTHER" id="PTHR38050:SF2">
    <property type="entry name" value="FERULOYL ESTERASE C-RELATED"/>
    <property type="match status" value="1"/>
</dbReference>
<dbReference type="InterPro" id="IPR010126">
    <property type="entry name" value="Esterase_phb"/>
</dbReference>
<evidence type="ECO:0000256" key="1">
    <source>
        <dbReference type="ARBA" id="ARBA00004613"/>
    </source>
</evidence>
<keyword evidence="5" id="KW-0378">Hydrolase</keyword>
<dbReference type="KEGG" id="cuv:CUREI_05895"/>
<dbReference type="SUPFAM" id="SSF53474">
    <property type="entry name" value="alpha/beta-Hydrolases"/>
    <property type="match status" value="1"/>
</dbReference>